<evidence type="ECO:0000259" key="1">
    <source>
        <dbReference type="Pfam" id="PF13349"/>
    </source>
</evidence>
<dbReference type="Proteomes" id="UP000823927">
    <property type="component" value="Unassembled WGS sequence"/>
</dbReference>
<dbReference type="Pfam" id="PF13349">
    <property type="entry name" value="DUF4097"/>
    <property type="match status" value="1"/>
</dbReference>
<dbReference type="EMBL" id="DVIT01000062">
    <property type="protein sequence ID" value="HIS48721.1"/>
    <property type="molecule type" value="Genomic_DNA"/>
</dbReference>
<dbReference type="InterPro" id="IPR025164">
    <property type="entry name" value="Toastrack_DUF4097"/>
</dbReference>
<protein>
    <submittedName>
        <fullName evidence="2">DUF4097 family beta strand repeat protein</fullName>
    </submittedName>
</protein>
<sequence length="320" mass="34129">MTGKNKKRLAAGAAICMGAGIVLGIVGFLSGGRPGFYVNATGIHAYPFRENGSGGNTDNVLEKTALDGFLSIDIHIPAGNLTVIPSDGYYLEYYLPSVSEDVAYSVKDGTFTLNTVDGGTTFFGFNWNFLTGSRTLDGDYVNLYVPQDVYFENITISNDLGNVALSDIHADYADITLDLGALDIGNFEGNECHMTMCGGDLTAGQLICDTLSIESDMGGVSIEQLECSEGSVTMDMGDFSADEASLSVFDVTSSMGSVTAGIQGSSGDYNLDLSTDMGSVHIQEDDQQFDSDMSHYVSYTENETQITVQCDMGDIDLSFK</sequence>
<accession>A0A9D1JRW7</accession>
<comment type="caution">
    <text evidence="2">The sequence shown here is derived from an EMBL/GenBank/DDBJ whole genome shotgun (WGS) entry which is preliminary data.</text>
</comment>
<reference evidence="2" key="2">
    <citation type="journal article" date="2021" name="PeerJ">
        <title>Extensive microbial diversity within the chicken gut microbiome revealed by metagenomics and culture.</title>
        <authorList>
            <person name="Gilroy R."/>
            <person name="Ravi A."/>
            <person name="Getino M."/>
            <person name="Pursley I."/>
            <person name="Horton D.L."/>
            <person name="Alikhan N.F."/>
            <person name="Baker D."/>
            <person name="Gharbi K."/>
            <person name="Hall N."/>
            <person name="Watson M."/>
            <person name="Adriaenssens E.M."/>
            <person name="Foster-Nyarko E."/>
            <person name="Jarju S."/>
            <person name="Secka A."/>
            <person name="Antonio M."/>
            <person name="Oren A."/>
            <person name="Chaudhuri R.R."/>
            <person name="La Ragione R."/>
            <person name="Hildebrand F."/>
            <person name="Pallen M.J."/>
        </authorList>
    </citation>
    <scope>NUCLEOTIDE SEQUENCE</scope>
    <source>
        <strain evidence="2">CHK178-757</strain>
    </source>
</reference>
<proteinExistence type="predicted"/>
<gene>
    <name evidence="2" type="ORF">IAB46_14455</name>
</gene>
<organism evidence="2 3">
    <name type="scientific">Candidatus Scybalocola faecigallinarum</name>
    <dbReference type="NCBI Taxonomy" id="2840941"/>
    <lineage>
        <taxon>Bacteria</taxon>
        <taxon>Bacillati</taxon>
        <taxon>Bacillota</taxon>
        <taxon>Clostridia</taxon>
        <taxon>Lachnospirales</taxon>
        <taxon>Lachnospiraceae</taxon>
        <taxon>Lachnospiraceae incertae sedis</taxon>
        <taxon>Candidatus Scybalocola (ex Gilroy et al. 2021)</taxon>
    </lineage>
</organism>
<evidence type="ECO:0000313" key="2">
    <source>
        <dbReference type="EMBL" id="HIS48721.1"/>
    </source>
</evidence>
<reference evidence="2" key="1">
    <citation type="submission" date="2020-10" db="EMBL/GenBank/DDBJ databases">
        <authorList>
            <person name="Gilroy R."/>
        </authorList>
    </citation>
    <scope>NUCLEOTIDE SEQUENCE</scope>
    <source>
        <strain evidence="2">CHK178-757</strain>
    </source>
</reference>
<feature type="domain" description="DUF4097" evidence="1">
    <location>
        <begin position="72"/>
        <end position="317"/>
    </location>
</feature>
<dbReference type="AlphaFoldDB" id="A0A9D1JRW7"/>
<evidence type="ECO:0000313" key="3">
    <source>
        <dbReference type="Proteomes" id="UP000823927"/>
    </source>
</evidence>
<name>A0A9D1JRW7_9FIRM</name>